<dbReference type="PROSITE" id="PS50222">
    <property type="entry name" value="EF_HAND_2"/>
    <property type="match status" value="3"/>
</dbReference>
<dbReference type="SMART" id="SM00054">
    <property type="entry name" value="EFh"/>
    <property type="match status" value="3"/>
</dbReference>
<proteinExistence type="predicted"/>
<evidence type="ECO:0000259" key="2">
    <source>
        <dbReference type="PROSITE" id="PS50222"/>
    </source>
</evidence>
<dbReference type="Pfam" id="PF13499">
    <property type="entry name" value="EF-hand_7"/>
    <property type="match status" value="1"/>
</dbReference>
<keyword evidence="1" id="KW-0677">Repeat</keyword>
<feature type="domain" description="EF-hand" evidence="2">
    <location>
        <begin position="79"/>
        <end position="114"/>
    </location>
</feature>
<dbReference type="InterPro" id="IPR002048">
    <property type="entry name" value="EF_hand_dom"/>
</dbReference>
<dbReference type="SUPFAM" id="SSF47473">
    <property type="entry name" value="EF-hand"/>
    <property type="match status" value="1"/>
</dbReference>
<sequence length="153" mass="17127">MDELTDTQLSDAREVFAFFDTESQGTIAVRDLGKALRTFGLNPTQAKVDGLILEMESRNRLSFEEFAEVAASVAKEEGDVESQLRQAFSAFDHGGRGYLRAAELRHILTSLGDKLTAQEADEFIREADIEGDGTIYYDEFIYMVSLKEAVEEE</sequence>
<dbReference type="EMBL" id="CP092873">
    <property type="protein sequence ID" value="UYV73634.1"/>
    <property type="molecule type" value="Genomic_DNA"/>
</dbReference>
<dbReference type="PANTHER" id="PTHR23048:SF0">
    <property type="entry name" value="CALMODULIN LIKE 3"/>
    <property type="match status" value="1"/>
</dbReference>
<organism evidence="3 4">
    <name type="scientific">Cordylochernes scorpioides</name>
    <dbReference type="NCBI Taxonomy" id="51811"/>
    <lineage>
        <taxon>Eukaryota</taxon>
        <taxon>Metazoa</taxon>
        <taxon>Ecdysozoa</taxon>
        <taxon>Arthropoda</taxon>
        <taxon>Chelicerata</taxon>
        <taxon>Arachnida</taxon>
        <taxon>Pseudoscorpiones</taxon>
        <taxon>Cheliferoidea</taxon>
        <taxon>Chernetidae</taxon>
        <taxon>Cordylochernes</taxon>
    </lineage>
</organism>
<name>A0ABY6KXM3_9ARAC</name>
<feature type="domain" description="EF-hand" evidence="2">
    <location>
        <begin position="115"/>
        <end position="150"/>
    </location>
</feature>
<dbReference type="InterPro" id="IPR011992">
    <property type="entry name" value="EF-hand-dom_pair"/>
</dbReference>
<gene>
    <name evidence="3" type="ORF">LAZ67_11000095</name>
</gene>
<dbReference type="InterPro" id="IPR050230">
    <property type="entry name" value="CALM/Myosin/TropC-like"/>
</dbReference>
<evidence type="ECO:0000256" key="1">
    <source>
        <dbReference type="ARBA" id="ARBA00022737"/>
    </source>
</evidence>
<accession>A0ABY6KXM3</accession>
<dbReference type="PANTHER" id="PTHR23048">
    <property type="entry name" value="MYOSIN LIGHT CHAIN 1, 3"/>
    <property type="match status" value="1"/>
</dbReference>
<reference evidence="3 4" key="1">
    <citation type="submission" date="2022-01" db="EMBL/GenBank/DDBJ databases">
        <title>A chromosomal length assembly of Cordylochernes scorpioides.</title>
        <authorList>
            <person name="Zeh D."/>
            <person name="Zeh J."/>
        </authorList>
    </citation>
    <scope>NUCLEOTIDE SEQUENCE [LARGE SCALE GENOMIC DNA]</scope>
    <source>
        <strain evidence="3">IN4F17</strain>
        <tissue evidence="3">Whole Body</tissue>
    </source>
</reference>
<dbReference type="CDD" id="cd00051">
    <property type="entry name" value="EFh"/>
    <property type="match status" value="1"/>
</dbReference>
<protein>
    <submittedName>
        <fullName evidence="3">CALM1</fullName>
    </submittedName>
</protein>
<feature type="domain" description="EF-hand" evidence="2">
    <location>
        <begin position="7"/>
        <end position="42"/>
    </location>
</feature>
<keyword evidence="4" id="KW-1185">Reference proteome</keyword>
<evidence type="ECO:0000313" key="3">
    <source>
        <dbReference type="EMBL" id="UYV73634.1"/>
    </source>
</evidence>
<dbReference type="Gene3D" id="1.10.238.10">
    <property type="entry name" value="EF-hand"/>
    <property type="match status" value="2"/>
</dbReference>
<evidence type="ECO:0000313" key="4">
    <source>
        <dbReference type="Proteomes" id="UP001235939"/>
    </source>
</evidence>
<dbReference type="Proteomes" id="UP001235939">
    <property type="component" value="Chromosome 11"/>
</dbReference>